<dbReference type="Proteomes" id="UP000488299">
    <property type="component" value="Unassembled WGS sequence"/>
</dbReference>
<keyword evidence="2" id="KW-1185">Reference proteome</keyword>
<dbReference type="AlphaFoldDB" id="A0A7J5TW42"/>
<accession>A0A7J5TW42</accession>
<dbReference type="EMBL" id="WELI01000007">
    <property type="protein sequence ID" value="KAB7728657.1"/>
    <property type="molecule type" value="Genomic_DNA"/>
</dbReference>
<evidence type="ECO:0000313" key="1">
    <source>
        <dbReference type="EMBL" id="KAB7728657.1"/>
    </source>
</evidence>
<sequence>MLRWIFLLGGLLFSLTGCFRPAIPISTGPKYPIDVFYENERPYRPYDVVQEMESRQELPLDRRQNQDGRMLSRGNTMQDKELLLAKMTLEAQRAGADALINVKYTYYTTATVNGYLLSGQAVKYRPEN</sequence>
<evidence type="ECO:0008006" key="3">
    <source>
        <dbReference type="Google" id="ProtNLM"/>
    </source>
</evidence>
<comment type="caution">
    <text evidence="1">The sequence shown here is derived from an EMBL/GenBank/DDBJ whole genome shotgun (WGS) entry which is preliminary data.</text>
</comment>
<organism evidence="1 2">
    <name type="scientific">Rudanella paleaurantiibacter</name>
    <dbReference type="NCBI Taxonomy" id="2614655"/>
    <lineage>
        <taxon>Bacteria</taxon>
        <taxon>Pseudomonadati</taxon>
        <taxon>Bacteroidota</taxon>
        <taxon>Cytophagia</taxon>
        <taxon>Cytophagales</taxon>
        <taxon>Cytophagaceae</taxon>
        <taxon>Rudanella</taxon>
    </lineage>
</organism>
<name>A0A7J5TW42_9BACT</name>
<dbReference type="PROSITE" id="PS51257">
    <property type="entry name" value="PROKAR_LIPOPROTEIN"/>
    <property type="match status" value="1"/>
</dbReference>
<evidence type="ECO:0000313" key="2">
    <source>
        <dbReference type="Proteomes" id="UP000488299"/>
    </source>
</evidence>
<dbReference type="SUPFAM" id="SSF117782">
    <property type="entry name" value="YbjQ-like"/>
    <property type="match status" value="1"/>
</dbReference>
<dbReference type="RefSeq" id="WP_152125551.1">
    <property type="nucleotide sequence ID" value="NZ_WELI01000007.1"/>
</dbReference>
<proteinExistence type="predicted"/>
<dbReference type="InterPro" id="IPR035439">
    <property type="entry name" value="UPF0145_dom_sf"/>
</dbReference>
<protein>
    <recommendedName>
        <fullName evidence="3">Heavy metal-binding domain-containing protein</fullName>
    </recommendedName>
</protein>
<reference evidence="1 2" key="1">
    <citation type="submission" date="2019-10" db="EMBL/GenBank/DDBJ databases">
        <title>Rudanella paleaurantiibacter sp. nov., isolated from sludge.</title>
        <authorList>
            <person name="Xu S.Q."/>
        </authorList>
    </citation>
    <scope>NUCLEOTIDE SEQUENCE [LARGE SCALE GENOMIC DNA]</scope>
    <source>
        <strain evidence="1 2">HX-22-17</strain>
    </source>
</reference>
<gene>
    <name evidence="1" type="ORF">F5984_17625</name>
</gene>